<protein>
    <submittedName>
        <fullName evidence="2">Tetratricopeptide (TPR) repeat protein</fullName>
    </submittedName>
</protein>
<evidence type="ECO:0000313" key="2">
    <source>
        <dbReference type="EMBL" id="MBB3207572.1"/>
    </source>
</evidence>
<name>A0A7W5E1H7_9BACT</name>
<dbReference type="AlphaFoldDB" id="A0A7W5E1H7"/>
<reference evidence="2 3" key="1">
    <citation type="submission" date="2020-08" db="EMBL/GenBank/DDBJ databases">
        <title>Genomic Encyclopedia of Type Strains, Phase III (KMG-III): the genomes of soil and plant-associated and newly described type strains.</title>
        <authorList>
            <person name="Whitman W."/>
        </authorList>
    </citation>
    <scope>NUCLEOTIDE SEQUENCE [LARGE SCALE GENOMIC DNA]</scope>
    <source>
        <strain evidence="2 3">CECT 8075</strain>
    </source>
</reference>
<proteinExistence type="predicted"/>
<organism evidence="2 3">
    <name type="scientific">Aporhodopirellula rubra</name>
    <dbReference type="NCBI Taxonomy" id="980271"/>
    <lineage>
        <taxon>Bacteria</taxon>
        <taxon>Pseudomonadati</taxon>
        <taxon>Planctomycetota</taxon>
        <taxon>Planctomycetia</taxon>
        <taxon>Pirellulales</taxon>
        <taxon>Pirellulaceae</taxon>
        <taxon>Aporhodopirellula</taxon>
    </lineage>
</organism>
<dbReference type="SUPFAM" id="SSF48452">
    <property type="entry name" value="TPR-like"/>
    <property type="match status" value="1"/>
</dbReference>
<dbReference type="RefSeq" id="WP_184305900.1">
    <property type="nucleotide sequence ID" value="NZ_JACHXU010000011.1"/>
</dbReference>
<sequence length="287" mass="31459">MSESASPSDDSPPQSANANPADASSGDVKSNAGSTAETNSNGEKNSEPAGPNRRQELEHRLKDARTDREAYLELGAIYRAENRPMHAAKILKQGHEVFPDDAVMLWELEEAQLARSIQQLAEMQAIVAKMKSPLADQDLERSTADWANCRIKVCRARLDRDPSLHHLRLVLGEALHDLEQHEDAIKTLEPLMSNDTHSSAAALLIGRCHLILGRDIEAMRWLRMASLRRSVTSPAKVRVAALKLLVDLADRHGLTATLEQYQTTLNSVLEAAKQHQASPATSSASTS</sequence>
<dbReference type="Proteomes" id="UP000536179">
    <property type="component" value="Unassembled WGS sequence"/>
</dbReference>
<feature type="compositionally biased region" description="Basic and acidic residues" evidence="1">
    <location>
        <begin position="53"/>
        <end position="64"/>
    </location>
</feature>
<dbReference type="Gene3D" id="1.25.40.10">
    <property type="entry name" value="Tetratricopeptide repeat domain"/>
    <property type="match status" value="2"/>
</dbReference>
<feature type="compositionally biased region" description="Polar residues" evidence="1">
    <location>
        <begin position="27"/>
        <end position="43"/>
    </location>
</feature>
<gene>
    <name evidence="2" type="ORF">FHS27_003397</name>
</gene>
<dbReference type="InterPro" id="IPR011990">
    <property type="entry name" value="TPR-like_helical_dom_sf"/>
</dbReference>
<feature type="region of interest" description="Disordered" evidence="1">
    <location>
        <begin position="1"/>
        <end position="64"/>
    </location>
</feature>
<keyword evidence="3" id="KW-1185">Reference proteome</keyword>
<accession>A0A7W5E1H7</accession>
<comment type="caution">
    <text evidence="2">The sequence shown here is derived from an EMBL/GenBank/DDBJ whole genome shotgun (WGS) entry which is preliminary data.</text>
</comment>
<dbReference type="EMBL" id="JACHXU010000011">
    <property type="protein sequence ID" value="MBB3207572.1"/>
    <property type="molecule type" value="Genomic_DNA"/>
</dbReference>
<evidence type="ECO:0000313" key="3">
    <source>
        <dbReference type="Proteomes" id="UP000536179"/>
    </source>
</evidence>
<feature type="compositionally biased region" description="Low complexity" evidence="1">
    <location>
        <begin position="1"/>
        <end position="16"/>
    </location>
</feature>
<evidence type="ECO:0000256" key="1">
    <source>
        <dbReference type="SAM" id="MobiDB-lite"/>
    </source>
</evidence>